<evidence type="ECO:0000313" key="2">
    <source>
        <dbReference type="Proteomes" id="UP000585749"/>
    </source>
</evidence>
<name>A0A7X6LLR3_WEIHE</name>
<gene>
    <name evidence="1" type="ORF">HF960_02055</name>
</gene>
<protein>
    <submittedName>
        <fullName evidence="1">Aminoacyltransferase</fullName>
    </submittedName>
</protein>
<evidence type="ECO:0000313" key="1">
    <source>
        <dbReference type="EMBL" id="NKY66486.1"/>
    </source>
</evidence>
<accession>A0A7X6LLR3</accession>
<dbReference type="GeneID" id="72423571"/>
<sequence>MKFKELDSQLDQWEEFVETNELGNFGQSSFQFELLLSRGRKAKVFGVVNDTDEILAGGGR</sequence>
<dbReference type="GO" id="GO:0016746">
    <property type="term" value="F:acyltransferase activity"/>
    <property type="evidence" value="ECO:0007669"/>
    <property type="project" value="UniProtKB-KW"/>
</dbReference>
<keyword evidence="1" id="KW-0808">Transferase</keyword>
<proteinExistence type="predicted"/>
<dbReference type="RefSeq" id="WP_083194428.1">
    <property type="nucleotide sequence ID" value="NZ_FMAW01000003.1"/>
</dbReference>
<dbReference type="SUPFAM" id="SSF55729">
    <property type="entry name" value="Acyl-CoA N-acyltransferases (Nat)"/>
    <property type="match status" value="1"/>
</dbReference>
<dbReference type="AlphaFoldDB" id="A0A7X6LLR3"/>
<dbReference type="Proteomes" id="UP000585749">
    <property type="component" value="Unassembled WGS sequence"/>
</dbReference>
<organism evidence="1 2">
    <name type="scientific">Weissella hellenica</name>
    <dbReference type="NCBI Taxonomy" id="46256"/>
    <lineage>
        <taxon>Bacteria</taxon>
        <taxon>Bacillati</taxon>
        <taxon>Bacillota</taxon>
        <taxon>Bacilli</taxon>
        <taxon>Lactobacillales</taxon>
        <taxon>Lactobacillaceae</taxon>
        <taxon>Weissella</taxon>
    </lineage>
</organism>
<dbReference type="EMBL" id="JAAXPM010000002">
    <property type="protein sequence ID" value="NKY66486.1"/>
    <property type="molecule type" value="Genomic_DNA"/>
</dbReference>
<dbReference type="Gene3D" id="3.40.630.30">
    <property type="match status" value="1"/>
</dbReference>
<comment type="caution">
    <text evidence="1">The sequence shown here is derived from an EMBL/GenBank/DDBJ whole genome shotgun (WGS) entry which is preliminary data.</text>
</comment>
<reference evidence="1 2" key="1">
    <citation type="submission" date="2020-04" db="EMBL/GenBank/DDBJ databases">
        <title>MicrobeNet Type strains.</title>
        <authorList>
            <person name="Nicholson A.C."/>
        </authorList>
    </citation>
    <scope>NUCLEOTIDE SEQUENCE [LARGE SCALE GENOMIC DNA]</scope>
    <source>
        <strain evidence="1 2">CCUG 33494</strain>
    </source>
</reference>
<dbReference type="InterPro" id="IPR016181">
    <property type="entry name" value="Acyl_CoA_acyltransferase"/>
</dbReference>
<keyword evidence="1" id="KW-0012">Acyltransferase</keyword>